<sequence>MDDEIKKLLADEVETEAESHFGDKAKELADQALSYFGLKPKADNPDAATDQASAQPAAPSQDTDDDSSNTAEDNDQ</sequence>
<dbReference type="PATRIC" id="fig|1303518.3.peg.328"/>
<accession>S0ESH1</accession>
<dbReference type="STRING" id="454171.CP488_00835"/>
<name>S0ESH1_CHTCT</name>
<protein>
    <submittedName>
        <fullName evidence="2">Uncharacterized protein</fullName>
    </submittedName>
</protein>
<organism evidence="2 3">
    <name type="scientific">Chthonomonas calidirosea (strain DSM 23976 / ICMP 18418 / T49)</name>
    <dbReference type="NCBI Taxonomy" id="1303518"/>
    <lineage>
        <taxon>Bacteria</taxon>
        <taxon>Bacillati</taxon>
        <taxon>Armatimonadota</taxon>
        <taxon>Chthonomonadia</taxon>
        <taxon>Chthonomonadales</taxon>
        <taxon>Chthonomonadaceae</taxon>
        <taxon>Chthonomonas</taxon>
    </lineage>
</organism>
<evidence type="ECO:0000313" key="3">
    <source>
        <dbReference type="Proteomes" id="UP000014227"/>
    </source>
</evidence>
<proteinExistence type="predicted"/>
<gene>
    <name evidence="2" type="ORF">CCALI_00322</name>
</gene>
<dbReference type="KEGG" id="ccz:CCALI_00322"/>
<dbReference type="EMBL" id="HF951689">
    <property type="protein sequence ID" value="CCW34159.1"/>
    <property type="molecule type" value="Genomic_DNA"/>
</dbReference>
<dbReference type="Proteomes" id="UP000014227">
    <property type="component" value="Chromosome I"/>
</dbReference>
<feature type="compositionally biased region" description="Acidic residues" evidence="1">
    <location>
        <begin position="62"/>
        <end position="76"/>
    </location>
</feature>
<evidence type="ECO:0000256" key="1">
    <source>
        <dbReference type="SAM" id="MobiDB-lite"/>
    </source>
</evidence>
<dbReference type="RefSeq" id="WP_016481722.1">
    <property type="nucleotide sequence ID" value="NC_021487.1"/>
</dbReference>
<dbReference type="InParanoid" id="S0ESH1"/>
<keyword evidence="3" id="KW-1185">Reference proteome</keyword>
<dbReference type="AlphaFoldDB" id="S0ESH1"/>
<feature type="compositionally biased region" description="Low complexity" evidence="1">
    <location>
        <begin position="45"/>
        <end position="61"/>
    </location>
</feature>
<reference evidence="3" key="1">
    <citation type="submission" date="2013-03" db="EMBL/GenBank/DDBJ databases">
        <title>Genome sequence of Chthonomonas calidirosea, the first sequenced genome from the Armatimonadetes phylum (formally candidate division OP10).</title>
        <authorList>
            <person name="Lee K.C.Y."/>
            <person name="Morgan X.C."/>
            <person name="Dunfield P.F."/>
            <person name="Tamas I."/>
            <person name="Houghton K.M."/>
            <person name="Vyssotski M."/>
            <person name="Ryan J.L.J."/>
            <person name="Lagutin K."/>
            <person name="McDonald I.R."/>
            <person name="Stott M.B."/>
        </authorList>
    </citation>
    <scope>NUCLEOTIDE SEQUENCE [LARGE SCALE GENOMIC DNA]</scope>
    <source>
        <strain evidence="3">DSM 23976 / ICMP 18418 / T49</strain>
    </source>
</reference>
<dbReference type="HOGENOM" id="CLU_2647956_0_0_0"/>
<feature type="region of interest" description="Disordered" evidence="1">
    <location>
        <begin position="37"/>
        <end position="76"/>
    </location>
</feature>
<evidence type="ECO:0000313" key="2">
    <source>
        <dbReference type="EMBL" id="CCW34159.1"/>
    </source>
</evidence>